<evidence type="ECO:0000313" key="3">
    <source>
        <dbReference type="Proteomes" id="UP001329430"/>
    </source>
</evidence>
<dbReference type="EMBL" id="JAVRBK010000007">
    <property type="protein sequence ID" value="KAK5641455.1"/>
    <property type="molecule type" value="Genomic_DNA"/>
</dbReference>
<evidence type="ECO:0000313" key="2">
    <source>
        <dbReference type="EMBL" id="KAK5641455.1"/>
    </source>
</evidence>
<sequence>MWAISVITIMCLSLAIGKYCERLYSLYESFGCKPYDSYENVPTKYDCTVSSYKTEYVEGMCYFNGTFYSYGEMLQQRYPRTAFQDVCDYFCAVSVDTGLGPYFEYDNCVNNESSDVSGNECVHDVLSNMDLFSHDWAPVFFPGDKCPFFWIADEPSNLISDDCSENPKTCCKYLNYTMKTDRKFQPTNSVTCECTCPPIIECLRN</sequence>
<name>A0AAN7V3K9_9COLE</name>
<evidence type="ECO:0000256" key="1">
    <source>
        <dbReference type="SAM" id="SignalP"/>
    </source>
</evidence>
<dbReference type="Proteomes" id="UP001329430">
    <property type="component" value="Chromosome 7"/>
</dbReference>
<accession>A0AAN7V3K9</accession>
<feature type="signal peptide" evidence="1">
    <location>
        <begin position="1"/>
        <end position="17"/>
    </location>
</feature>
<keyword evidence="1" id="KW-0732">Signal</keyword>
<proteinExistence type="predicted"/>
<reference evidence="2 3" key="1">
    <citation type="journal article" date="2024" name="Insects">
        <title>An Improved Chromosome-Level Genome Assembly of the Firefly Pyrocoelia pectoralis.</title>
        <authorList>
            <person name="Fu X."/>
            <person name="Meyer-Rochow V.B."/>
            <person name="Ballantyne L."/>
            <person name="Zhu X."/>
        </authorList>
    </citation>
    <scope>NUCLEOTIDE SEQUENCE [LARGE SCALE GENOMIC DNA]</scope>
    <source>
        <strain evidence="2">XCY_ONT2</strain>
    </source>
</reference>
<comment type="caution">
    <text evidence="2">The sequence shown here is derived from an EMBL/GenBank/DDBJ whole genome shotgun (WGS) entry which is preliminary data.</text>
</comment>
<dbReference type="AlphaFoldDB" id="A0AAN7V3K9"/>
<feature type="chain" id="PRO_5042905255" evidence="1">
    <location>
        <begin position="18"/>
        <end position="205"/>
    </location>
</feature>
<gene>
    <name evidence="2" type="ORF">RI129_010002</name>
</gene>
<organism evidence="2 3">
    <name type="scientific">Pyrocoelia pectoralis</name>
    <dbReference type="NCBI Taxonomy" id="417401"/>
    <lineage>
        <taxon>Eukaryota</taxon>
        <taxon>Metazoa</taxon>
        <taxon>Ecdysozoa</taxon>
        <taxon>Arthropoda</taxon>
        <taxon>Hexapoda</taxon>
        <taxon>Insecta</taxon>
        <taxon>Pterygota</taxon>
        <taxon>Neoptera</taxon>
        <taxon>Endopterygota</taxon>
        <taxon>Coleoptera</taxon>
        <taxon>Polyphaga</taxon>
        <taxon>Elateriformia</taxon>
        <taxon>Elateroidea</taxon>
        <taxon>Lampyridae</taxon>
        <taxon>Lampyrinae</taxon>
        <taxon>Pyrocoelia</taxon>
    </lineage>
</organism>
<keyword evidence="3" id="KW-1185">Reference proteome</keyword>
<protein>
    <submittedName>
        <fullName evidence="2">Uncharacterized protein</fullName>
    </submittedName>
</protein>